<proteinExistence type="inferred from homology"/>
<dbReference type="FunCoup" id="H2XKN7">
    <property type="interactions" value="5"/>
</dbReference>
<evidence type="ECO:0000256" key="2">
    <source>
        <dbReference type="ARBA" id="ARBA00022845"/>
    </source>
</evidence>
<evidence type="ECO:0000313" key="6">
    <source>
        <dbReference type="Proteomes" id="UP000008144"/>
    </source>
</evidence>
<evidence type="ECO:0000313" key="5">
    <source>
        <dbReference type="Ensembl" id="ENSCINP00000030219.1"/>
    </source>
</evidence>
<reference evidence="5" key="3">
    <citation type="submission" date="2025-09" db="UniProtKB">
        <authorList>
            <consortium name="Ensembl"/>
        </authorList>
    </citation>
    <scope>IDENTIFICATION</scope>
</reference>
<dbReference type="AlphaFoldDB" id="H2XKN7"/>
<dbReference type="InParanoid" id="H2XKN7"/>
<reference evidence="6" key="1">
    <citation type="journal article" date="2002" name="Science">
        <title>The draft genome of Ciona intestinalis: insights into chordate and vertebrate origins.</title>
        <authorList>
            <person name="Dehal P."/>
            <person name="Satou Y."/>
            <person name="Campbell R.K."/>
            <person name="Chapman J."/>
            <person name="Degnan B."/>
            <person name="De Tomaso A."/>
            <person name="Davidson B."/>
            <person name="Di Gregorio A."/>
            <person name="Gelpke M."/>
            <person name="Goodstein D.M."/>
            <person name="Harafuji N."/>
            <person name="Hastings K.E."/>
            <person name="Ho I."/>
            <person name="Hotta K."/>
            <person name="Huang W."/>
            <person name="Kawashima T."/>
            <person name="Lemaire P."/>
            <person name="Martinez D."/>
            <person name="Meinertzhagen I.A."/>
            <person name="Necula S."/>
            <person name="Nonaka M."/>
            <person name="Putnam N."/>
            <person name="Rash S."/>
            <person name="Saiga H."/>
            <person name="Satake M."/>
            <person name="Terry A."/>
            <person name="Yamada L."/>
            <person name="Wang H.G."/>
            <person name="Awazu S."/>
            <person name="Azumi K."/>
            <person name="Boore J."/>
            <person name="Branno M."/>
            <person name="Chin-Bow S."/>
            <person name="DeSantis R."/>
            <person name="Doyle S."/>
            <person name="Francino P."/>
            <person name="Keys D.N."/>
            <person name="Haga S."/>
            <person name="Hayashi H."/>
            <person name="Hino K."/>
            <person name="Imai K.S."/>
            <person name="Inaba K."/>
            <person name="Kano S."/>
            <person name="Kobayashi K."/>
            <person name="Kobayashi M."/>
            <person name="Lee B.I."/>
            <person name="Makabe K.W."/>
            <person name="Manohar C."/>
            <person name="Matassi G."/>
            <person name="Medina M."/>
            <person name="Mochizuki Y."/>
            <person name="Mount S."/>
            <person name="Morishita T."/>
            <person name="Miura S."/>
            <person name="Nakayama A."/>
            <person name="Nishizaka S."/>
            <person name="Nomoto H."/>
            <person name="Ohta F."/>
            <person name="Oishi K."/>
            <person name="Rigoutsos I."/>
            <person name="Sano M."/>
            <person name="Sasaki A."/>
            <person name="Sasakura Y."/>
            <person name="Shoguchi E."/>
            <person name="Shin-i T."/>
            <person name="Spagnuolo A."/>
            <person name="Stainier D."/>
            <person name="Suzuki M.M."/>
            <person name="Tassy O."/>
            <person name="Takatori N."/>
            <person name="Tokuoka M."/>
            <person name="Yagi K."/>
            <person name="Yoshizaki F."/>
            <person name="Wada S."/>
            <person name="Zhang C."/>
            <person name="Hyatt P.D."/>
            <person name="Larimer F."/>
            <person name="Detter C."/>
            <person name="Doggett N."/>
            <person name="Glavina T."/>
            <person name="Hawkins T."/>
            <person name="Richardson P."/>
            <person name="Lucas S."/>
            <person name="Kohara Y."/>
            <person name="Levine M."/>
            <person name="Satoh N."/>
            <person name="Rokhsar D.S."/>
        </authorList>
    </citation>
    <scope>NUCLEOTIDE SEQUENCE [LARGE SCALE GENOMIC DNA]</scope>
</reference>
<dbReference type="GO" id="GO:0045947">
    <property type="term" value="P:negative regulation of translational initiation"/>
    <property type="evidence" value="ECO:0000318"/>
    <property type="project" value="GO_Central"/>
</dbReference>
<protein>
    <recommendedName>
        <fullName evidence="7">Eukaryotic translation initiation factor 4E binding protein 1</fullName>
    </recommendedName>
</protein>
<evidence type="ECO:0000256" key="4">
    <source>
        <dbReference type="SAM" id="MobiDB-lite"/>
    </source>
</evidence>
<organism evidence="5 6">
    <name type="scientific">Ciona intestinalis</name>
    <name type="common">Transparent sea squirt</name>
    <name type="synonym">Ascidia intestinalis</name>
    <dbReference type="NCBI Taxonomy" id="7719"/>
    <lineage>
        <taxon>Eukaryota</taxon>
        <taxon>Metazoa</taxon>
        <taxon>Chordata</taxon>
        <taxon>Tunicata</taxon>
        <taxon>Ascidiacea</taxon>
        <taxon>Phlebobranchia</taxon>
        <taxon>Cionidae</taxon>
        <taxon>Ciona</taxon>
    </lineage>
</organism>
<name>H2XKN7_CIOIN</name>
<keyword evidence="3" id="KW-0652">Protein synthesis inhibitor</keyword>
<reference evidence="5" key="2">
    <citation type="submission" date="2025-08" db="UniProtKB">
        <authorList>
            <consortium name="Ensembl"/>
        </authorList>
    </citation>
    <scope>IDENTIFICATION</scope>
</reference>
<dbReference type="GeneTree" id="ENSGT00940000171059"/>
<feature type="region of interest" description="Disordered" evidence="4">
    <location>
        <begin position="54"/>
        <end position="116"/>
    </location>
</feature>
<dbReference type="HOGENOM" id="CLU_111706_0_0_1"/>
<dbReference type="InterPro" id="IPR008606">
    <property type="entry name" value="EIF4EBP"/>
</dbReference>
<dbReference type="GO" id="GO:0008190">
    <property type="term" value="F:eukaryotic initiation factor 4E binding"/>
    <property type="evidence" value="ECO:0000318"/>
    <property type="project" value="GO_Central"/>
</dbReference>
<sequence>MSESKGIPIRHIRLNHLSELPNDYGTTPGGTFYSTTPGGTRIIYDRSFLLKCRSSPMANTPPSNLPDIPGVTSPDKSPTRQITKIKEEEEIANKDGSNGKENGDSHKDEEQFDLEI</sequence>
<dbReference type="STRING" id="7719.ENSCINP00000030219"/>
<evidence type="ECO:0000256" key="3">
    <source>
        <dbReference type="ARBA" id="ARBA00023193"/>
    </source>
</evidence>
<evidence type="ECO:0000256" key="1">
    <source>
        <dbReference type="ARBA" id="ARBA00005480"/>
    </source>
</evidence>
<dbReference type="OMA" id="KQAKSCP"/>
<dbReference type="PANTHER" id="PTHR12669:SF12">
    <property type="entry name" value="EUKARYOTIC TRANSLATION INITIATION FACTOR 4E-BINDING PROTEIN"/>
    <property type="match status" value="1"/>
</dbReference>
<keyword evidence="6" id="KW-1185">Reference proteome</keyword>
<keyword evidence="2" id="KW-0810">Translation regulation</keyword>
<evidence type="ECO:0008006" key="7">
    <source>
        <dbReference type="Google" id="ProtNLM"/>
    </source>
</evidence>
<dbReference type="Proteomes" id="UP000008144">
    <property type="component" value="Unassembled WGS sequence"/>
</dbReference>
<accession>H2XKN7</accession>
<comment type="similarity">
    <text evidence="1">Belongs to the eIF4E-binding protein family.</text>
</comment>
<dbReference type="GO" id="GO:0030371">
    <property type="term" value="F:translation repressor activity"/>
    <property type="evidence" value="ECO:0000318"/>
    <property type="project" value="GO_Central"/>
</dbReference>
<dbReference type="Pfam" id="PF05456">
    <property type="entry name" value="eIF_4EBP"/>
    <property type="match status" value="1"/>
</dbReference>
<feature type="compositionally biased region" description="Basic and acidic residues" evidence="4">
    <location>
        <begin position="84"/>
        <end position="109"/>
    </location>
</feature>
<dbReference type="PANTHER" id="PTHR12669">
    <property type="entry name" value="EUKARYOTIC TRANSLATION INITIATION FACTOR 4E-BINDING PROTEIN"/>
    <property type="match status" value="1"/>
</dbReference>
<dbReference type="Ensembl" id="ENSCINT00000036678.1">
    <property type="protein sequence ID" value="ENSCINP00000030219.1"/>
    <property type="gene ID" value="ENSCING00000022186.1"/>
</dbReference>